<evidence type="ECO:0000256" key="1">
    <source>
        <dbReference type="SAM" id="Coils"/>
    </source>
</evidence>
<feature type="coiled-coil region" evidence="1">
    <location>
        <begin position="247"/>
        <end position="274"/>
    </location>
</feature>
<reference evidence="3 4" key="1">
    <citation type="journal article" date="2022" name="bioRxiv">
        <title>Genomics of Preaxostyla Flagellates Illuminates Evolutionary Transitions and the Path Towards Mitochondrial Loss.</title>
        <authorList>
            <person name="Novak L.V.F."/>
            <person name="Treitli S.C."/>
            <person name="Pyrih J."/>
            <person name="Halakuc P."/>
            <person name="Pipaliya S.V."/>
            <person name="Vacek V."/>
            <person name="Brzon O."/>
            <person name="Soukal P."/>
            <person name="Eme L."/>
            <person name="Dacks J.B."/>
            <person name="Karnkowska A."/>
            <person name="Elias M."/>
            <person name="Hampl V."/>
        </authorList>
    </citation>
    <scope>NUCLEOTIDE SEQUENCE [LARGE SCALE GENOMIC DNA]</scope>
    <source>
        <strain evidence="3">NAU3</strain>
        <tissue evidence="3">Gut</tissue>
    </source>
</reference>
<dbReference type="PROSITE" id="PS50096">
    <property type="entry name" value="IQ"/>
    <property type="match status" value="1"/>
</dbReference>
<proteinExistence type="predicted"/>
<evidence type="ECO:0000259" key="2">
    <source>
        <dbReference type="Pfam" id="PF26116"/>
    </source>
</evidence>
<keyword evidence="1" id="KW-0175">Coiled coil</keyword>
<organism evidence="3 4">
    <name type="scientific">Blattamonas nauphoetae</name>
    <dbReference type="NCBI Taxonomy" id="2049346"/>
    <lineage>
        <taxon>Eukaryota</taxon>
        <taxon>Metamonada</taxon>
        <taxon>Preaxostyla</taxon>
        <taxon>Oxymonadida</taxon>
        <taxon>Blattamonas</taxon>
    </lineage>
</organism>
<keyword evidence="4" id="KW-1185">Reference proteome</keyword>
<accession>A0ABQ9YFI0</accession>
<name>A0ABQ9YFI0_9EUKA</name>
<evidence type="ECO:0000313" key="4">
    <source>
        <dbReference type="Proteomes" id="UP001281761"/>
    </source>
</evidence>
<gene>
    <name evidence="3" type="ORF">BLNAU_2587</name>
</gene>
<dbReference type="Gene3D" id="1.10.10.1460">
    <property type="match status" value="1"/>
</dbReference>
<sequence>MALLRRSTDCQSVISQCSPVKLSHCTFFKTKVDDILSSTIHTQLFVIPPQPELTLPIPLTDLTSEHTSLSKDLYSFSSTTSTKILSQTHQRQTKHPLAKTKQIQLTKLVPQDTRYMLGPEGSRTIHRFRPENTTRRFKYLLQVTTISRDLLSQIRKFEDDFMKVHHRKPRRREIHPIKKIVDEYKMIRMELQNCAAVLIQCAFRLFLSRKIAAKLRQERLFYFAHPNIVIQHRLARLRQIEERSADLNVLIHDVDQLLDEKSAVKEELRRFDRLFEGFHGRRPGKRDKEALKPLYSYYKKLSNILVAAENQPSMSLTMLDDSQTQEPD</sequence>
<protein>
    <recommendedName>
        <fullName evidence="2">FAM13A-like domain-containing protein</fullName>
    </recommendedName>
</protein>
<comment type="caution">
    <text evidence="3">The sequence shown here is derived from an EMBL/GenBank/DDBJ whole genome shotgun (WGS) entry which is preliminary data.</text>
</comment>
<evidence type="ECO:0000313" key="3">
    <source>
        <dbReference type="EMBL" id="KAK2962344.1"/>
    </source>
</evidence>
<dbReference type="InterPro" id="IPR059029">
    <property type="entry name" value="FAM13A_dom"/>
</dbReference>
<dbReference type="EMBL" id="JARBJD010000011">
    <property type="protein sequence ID" value="KAK2962344.1"/>
    <property type="molecule type" value="Genomic_DNA"/>
</dbReference>
<feature type="domain" description="FAM13A-like" evidence="2">
    <location>
        <begin position="249"/>
        <end position="303"/>
    </location>
</feature>
<dbReference type="Proteomes" id="UP001281761">
    <property type="component" value="Unassembled WGS sequence"/>
</dbReference>
<dbReference type="Pfam" id="PF26116">
    <property type="entry name" value="FAM13A"/>
    <property type="match status" value="1"/>
</dbReference>